<protein>
    <submittedName>
        <fullName evidence="2">Uncharacterized protein</fullName>
    </submittedName>
</protein>
<reference evidence="2 3" key="1">
    <citation type="journal article" date="2018" name="Nat. Ecol. Evol.">
        <title>Pezizomycetes genomes reveal the molecular basis of ectomycorrhizal truffle lifestyle.</title>
        <authorList>
            <person name="Murat C."/>
            <person name="Payen T."/>
            <person name="Noel B."/>
            <person name="Kuo A."/>
            <person name="Morin E."/>
            <person name="Chen J."/>
            <person name="Kohler A."/>
            <person name="Krizsan K."/>
            <person name="Balestrini R."/>
            <person name="Da Silva C."/>
            <person name="Montanini B."/>
            <person name="Hainaut M."/>
            <person name="Levati E."/>
            <person name="Barry K.W."/>
            <person name="Belfiori B."/>
            <person name="Cichocki N."/>
            <person name="Clum A."/>
            <person name="Dockter R.B."/>
            <person name="Fauchery L."/>
            <person name="Guy J."/>
            <person name="Iotti M."/>
            <person name="Le Tacon F."/>
            <person name="Lindquist E.A."/>
            <person name="Lipzen A."/>
            <person name="Malagnac F."/>
            <person name="Mello A."/>
            <person name="Molinier V."/>
            <person name="Miyauchi S."/>
            <person name="Poulain J."/>
            <person name="Riccioni C."/>
            <person name="Rubini A."/>
            <person name="Sitrit Y."/>
            <person name="Splivallo R."/>
            <person name="Traeger S."/>
            <person name="Wang M."/>
            <person name="Zifcakova L."/>
            <person name="Wipf D."/>
            <person name="Zambonelli A."/>
            <person name="Paolocci F."/>
            <person name="Nowrousian M."/>
            <person name="Ottonello S."/>
            <person name="Baldrian P."/>
            <person name="Spatafora J.W."/>
            <person name="Henrissat B."/>
            <person name="Nagy L.G."/>
            <person name="Aury J.M."/>
            <person name="Wincker P."/>
            <person name="Grigoriev I.V."/>
            <person name="Bonfante P."/>
            <person name="Martin F.M."/>
        </authorList>
    </citation>
    <scope>NUCLEOTIDE SEQUENCE [LARGE SCALE GENOMIC DNA]</scope>
    <source>
        <strain evidence="2 3">120613-1</strain>
    </source>
</reference>
<organism evidence="2 3">
    <name type="scientific">Choiromyces venosus 120613-1</name>
    <dbReference type="NCBI Taxonomy" id="1336337"/>
    <lineage>
        <taxon>Eukaryota</taxon>
        <taxon>Fungi</taxon>
        <taxon>Dikarya</taxon>
        <taxon>Ascomycota</taxon>
        <taxon>Pezizomycotina</taxon>
        <taxon>Pezizomycetes</taxon>
        <taxon>Pezizales</taxon>
        <taxon>Tuberaceae</taxon>
        <taxon>Choiromyces</taxon>
    </lineage>
</organism>
<evidence type="ECO:0000313" key="3">
    <source>
        <dbReference type="Proteomes" id="UP000276215"/>
    </source>
</evidence>
<sequence length="375" mass="41627">MSPAYTSMGTVLKMRELSGIGSVRKYGPSSLIRTGHGATSSCISLLEGSCSSSHAGSVTVYSRRTAPVVSSPMVFAHQDCHSLSRMQCLKQGIEIPSSYNDLTESHRGILSDSSNNDSVEARWGSSPAAVSLDLLGNHESQVRTCRDSDLDYDAREEEEQEQEEQEGEENEEDEELEGQEGEREAPVKQGKENEDEDDDEDIPHLMKWARLSQQVPDCGILAFHRQRHGSISRSTIAMEVKSHSNTDIATTAQQSYLVGAVTESLELTVWGANLYMDMEDGMHSNQGLSAEDRICLVQEQAAVAHWNEMEWCDIICPVIRHDPNLTTPTKLGKVAGIKLPLFVHQVSCVWWYLKQQQKACRAGMIGDEMGFRKFS</sequence>
<feature type="compositionally biased region" description="Basic and acidic residues" evidence="1">
    <location>
        <begin position="180"/>
        <end position="192"/>
    </location>
</feature>
<feature type="region of interest" description="Disordered" evidence="1">
    <location>
        <begin position="153"/>
        <end position="200"/>
    </location>
</feature>
<evidence type="ECO:0000256" key="1">
    <source>
        <dbReference type="SAM" id="MobiDB-lite"/>
    </source>
</evidence>
<gene>
    <name evidence="2" type="ORF">L873DRAFT_1931647</name>
</gene>
<evidence type="ECO:0000313" key="2">
    <source>
        <dbReference type="EMBL" id="RPA95429.1"/>
    </source>
</evidence>
<name>A0A3N4JAW3_9PEZI</name>
<proteinExistence type="predicted"/>
<feature type="compositionally biased region" description="Acidic residues" evidence="1">
    <location>
        <begin position="154"/>
        <end position="179"/>
    </location>
</feature>
<dbReference type="EMBL" id="ML120426">
    <property type="protein sequence ID" value="RPA95429.1"/>
    <property type="molecule type" value="Genomic_DNA"/>
</dbReference>
<keyword evidence="3" id="KW-1185">Reference proteome</keyword>
<accession>A0A3N4JAW3</accession>
<dbReference type="AlphaFoldDB" id="A0A3N4JAW3"/>
<dbReference type="Proteomes" id="UP000276215">
    <property type="component" value="Unassembled WGS sequence"/>
</dbReference>